<feature type="compositionally biased region" description="Basic and acidic residues" evidence="1">
    <location>
        <begin position="497"/>
        <end position="510"/>
    </location>
</feature>
<evidence type="ECO:0000313" key="2">
    <source>
        <dbReference type="EMBL" id="CCD26402.1"/>
    </source>
</evidence>
<feature type="compositionally biased region" description="Low complexity" evidence="1">
    <location>
        <begin position="447"/>
        <end position="462"/>
    </location>
</feature>
<feature type="compositionally biased region" description="Low complexity" evidence="1">
    <location>
        <begin position="783"/>
        <end position="798"/>
    </location>
</feature>
<sequence length="843" mass="94472">MTMQHLYEYRHPIINNNLLPGGDPNSAPKFPTLESWYNAVNDYEFQSRCPIILKNSHKNKHFTFACHLKECHFKILLSYCGHQRDDNVIRSPSNTIAGLNDNGSIDTNSNNNSNIHSSIDHHNDNQNIASSLLTEKTENIEEIHKGSAEPETDTLLNVNNNHNKNTQPSEAKDDESRKYIPNAEVDVELAAAVAKTALESSNVNADVNSTELNKSNGDFPSNDSTDNRLTTENKNETTANKNGDANNNTNVNDNDNNNNSANIISQGFNPFSNEAIMDSQRSQRSKEQILGPFVVTKMEIYHTHPLEANLTLDQFVLTKIPRILQNDLDFDQTLEELYSSGNHNEVTKFRVSQFVEESGIVDIIKARYGLAHEYFTKRYCSLIARRVTTYKARFVLKMKRNGTYNMDPNTVVKHRNSANNTIVTSIYSNPTQRLLNTGQNRAINTIVRNNNNNSNNNPNKDNSLPVSVTDVINSGNQDKGQQQQQEQRDSTTPADITSERGPRPNDLLHHDIINSSSKHANMDDVSNKNITEITTSNDKEKSPEQVVDKNRDTNKETTATIANVNETRDNRNNNNNNNIDNELESLTTQEERNIERLKQYQRESSQSERQYRYPTLADIEMEAVTSAQHAINESLSLKRTLGEDDVNVVGHAQNAGIEDRNKRHKPNTVALTTAGATTTSLEDHSALSTLEELPDDKLPHDVAEQLRLLSSHFKDVDNNHPLNHGNNDDEGHDHDNNDEEEVEDVDADLVRVINAAAAAAAAAHGGDDVSLEHITAEPSPHLTTTTTNTTNTTTTTTNTTERNLLVIDSYTKNTSETHDDINKSKESHALDENENIQPELRDQ</sequence>
<dbReference type="EMBL" id="HE580274">
    <property type="protein sequence ID" value="CCD26402.1"/>
    <property type="molecule type" value="Genomic_DNA"/>
</dbReference>
<dbReference type="OMA" id="AVNDYEF"/>
<accession>G0WF41</accession>
<feature type="region of interest" description="Disordered" evidence="1">
    <location>
        <begin position="144"/>
        <end position="177"/>
    </location>
</feature>
<feature type="region of interest" description="Disordered" evidence="1">
    <location>
        <begin position="776"/>
        <end position="798"/>
    </location>
</feature>
<dbReference type="GO" id="GO:0006338">
    <property type="term" value="P:chromatin remodeling"/>
    <property type="evidence" value="ECO:0007669"/>
    <property type="project" value="InterPro"/>
</dbReference>
<feature type="compositionally biased region" description="Basic and acidic residues" evidence="1">
    <location>
        <begin position="537"/>
        <end position="555"/>
    </location>
</feature>
<dbReference type="AlphaFoldDB" id="G0WF41"/>
<feature type="compositionally biased region" description="Basic and acidic residues" evidence="1">
    <location>
        <begin position="815"/>
        <end position="831"/>
    </location>
</feature>
<organism evidence="2 3">
    <name type="scientific">Naumovozyma dairenensis (strain ATCC 10597 / BCRC 20456 / CBS 421 / NBRC 0211 / NRRL Y-12639)</name>
    <name type="common">Saccharomyces dairenensis</name>
    <dbReference type="NCBI Taxonomy" id="1071378"/>
    <lineage>
        <taxon>Eukaryota</taxon>
        <taxon>Fungi</taxon>
        <taxon>Dikarya</taxon>
        <taxon>Ascomycota</taxon>
        <taxon>Saccharomycotina</taxon>
        <taxon>Saccharomycetes</taxon>
        <taxon>Saccharomycetales</taxon>
        <taxon>Saccharomycetaceae</taxon>
        <taxon>Naumovozyma</taxon>
    </lineage>
</organism>
<dbReference type="GO" id="GO:0003677">
    <property type="term" value="F:DNA binding"/>
    <property type="evidence" value="ECO:0007669"/>
    <property type="project" value="InterPro"/>
</dbReference>
<protein>
    <submittedName>
        <fullName evidence="2">Uncharacterized protein</fullName>
    </submittedName>
</protein>
<feature type="region of interest" description="Disordered" evidence="1">
    <location>
        <begin position="812"/>
        <end position="843"/>
    </location>
</feature>
<name>G0WF41_NAUDC</name>
<feature type="region of interest" description="Disordered" evidence="1">
    <location>
        <begin position="532"/>
        <end position="585"/>
    </location>
</feature>
<keyword evidence="3" id="KW-1185">Reference proteome</keyword>
<feature type="region of interest" description="Disordered" evidence="1">
    <location>
        <begin position="715"/>
        <end position="743"/>
    </location>
</feature>
<feature type="compositionally biased region" description="Polar residues" evidence="1">
    <location>
        <begin position="464"/>
        <end position="480"/>
    </location>
</feature>
<evidence type="ECO:0000256" key="1">
    <source>
        <dbReference type="SAM" id="MobiDB-lite"/>
    </source>
</evidence>
<reference evidence="2 3" key="1">
    <citation type="journal article" date="2011" name="Proc. Natl. Acad. Sci. U.S.A.">
        <title>Evolutionary erosion of yeast sex chromosomes by mating-type switching accidents.</title>
        <authorList>
            <person name="Gordon J.L."/>
            <person name="Armisen D."/>
            <person name="Proux-Wera E."/>
            <person name="Oheigeartaigh S.S."/>
            <person name="Byrne K.P."/>
            <person name="Wolfe K.H."/>
        </authorList>
    </citation>
    <scope>NUCLEOTIDE SEQUENCE [LARGE SCALE GENOMIC DNA]</scope>
    <source>
        <strain evidence="3">ATCC 10597 / BCRC 20456 / CBS 421 / NBRC 0211 / NRRL Y-12639</strain>
    </source>
</reference>
<feature type="region of interest" description="Disordered" evidence="1">
    <location>
        <begin position="447"/>
        <end position="510"/>
    </location>
</feature>
<gene>
    <name evidence="2" type="primary">NDAI0H02280</name>
    <name evidence="2" type="ordered locus">NDAI_0H02280</name>
</gene>
<feature type="compositionally biased region" description="Low complexity" evidence="1">
    <location>
        <begin position="236"/>
        <end position="262"/>
    </location>
</feature>
<feature type="compositionally biased region" description="Basic and acidic residues" evidence="1">
    <location>
        <begin position="726"/>
        <end position="735"/>
    </location>
</feature>
<dbReference type="Pfam" id="PF04684">
    <property type="entry name" value="BAF1_ABF1"/>
    <property type="match status" value="1"/>
</dbReference>
<proteinExistence type="predicted"/>
<dbReference type="InterPro" id="IPR006774">
    <property type="entry name" value="BAF1_ABF1"/>
</dbReference>
<feature type="compositionally biased region" description="Polar residues" evidence="1">
    <location>
        <begin position="208"/>
        <end position="224"/>
    </location>
</feature>
<dbReference type="GO" id="GO:0005634">
    <property type="term" value="C:nucleus"/>
    <property type="evidence" value="ECO:0007669"/>
    <property type="project" value="InterPro"/>
</dbReference>
<dbReference type="RefSeq" id="XP_003671645.1">
    <property type="nucleotide sequence ID" value="XM_003671597.1"/>
</dbReference>
<dbReference type="Proteomes" id="UP000000689">
    <property type="component" value="Chromosome 8"/>
</dbReference>
<evidence type="ECO:0000313" key="3">
    <source>
        <dbReference type="Proteomes" id="UP000000689"/>
    </source>
</evidence>
<dbReference type="KEGG" id="ndi:NDAI_0H02280"/>
<dbReference type="HOGENOM" id="CLU_337731_0_0_1"/>
<dbReference type="GeneID" id="11495933"/>
<dbReference type="eggNOG" id="ENOG502QSTW">
    <property type="taxonomic scope" value="Eukaryota"/>
</dbReference>
<feature type="region of interest" description="Disordered" evidence="1">
    <location>
        <begin position="208"/>
        <end position="266"/>
    </location>
</feature>
<dbReference type="OrthoDB" id="4065241at2759"/>
<feature type="compositionally biased region" description="Basic and acidic residues" evidence="1">
    <location>
        <begin position="225"/>
        <end position="235"/>
    </location>
</feature>